<proteinExistence type="predicted"/>
<keyword evidence="2" id="KW-1185">Reference proteome</keyword>
<dbReference type="Gene3D" id="3.80.10.10">
    <property type="entry name" value="Ribonuclease Inhibitor"/>
    <property type="match status" value="1"/>
</dbReference>
<evidence type="ECO:0000313" key="1">
    <source>
        <dbReference type="EMBL" id="KAF9446110.1"/>
    </source>
</evidence>
<gene>
    <name evidence="1" type="ORF">P691DRAFT_733812</name>
</gene>
<dbReference type="AlphaFoldDB" id="A0A9P6C1X8"/>
<dbReference type="InterPro" id="IPR032675">
    <property type="entry name" value="LRR_dom_sf"/>
</dbReference>
<dbReference type="OrthoDB" id="3256525at2759"/>
<reference evidence="1" key="1">
    <citation type="submission" date="2020-11" db="EMBL/GenBank/DDBJ databases">
        <authorList>
            <consortium name="DOE Joint Genome Institute"/>
            <person name="Ahrendt S."/>
            <person name="Riley R."/>
            <person name="Andreopoulos W."/>
            <person name="Labutti K."/>
            <person name="Pangilinan J."/>
            <person name="Ruiz-Duenas F.J."/>
            <person name="Barrasa J.M."/>
            <person name="Sanchez-Garcia M."/>
            <person name="Camarero S."/>
            <person name="Miyauchi S."/>
            <person name="Serrano A."/>
            <person name="Linde D."/>
            <person name="Babiker R."/>
            <person name="Drula E."/>
            <person name="Ayuso-Fernandez I."/>
            <person name="Pacheco R."/>
            <person name="Padilla G."/>
            <person name="Ferreira P."/>
            <person name="Barriuso J."/>
            <person name="Kellner H."/>
            <person name="Castanera R."/>
            <person name="Alfaro M."/>
            <person name="Ramirez L."/>
            <person name="Pisabarro A.G."/>
            <person name="Kuo A."/>
            <person name="Tritt A."/>
            <person name="Lipzen A."/>
            <person name="He G."/>
            <person name="Yan M."/>
            <person name="Ng V."/>
            <person name="Cullen D."/>
            <person name="Martin F."/>
            <person name="Rosso M.-N."/>
            <person name="Henrissat B."/>
            <person name="Hibbett D."/>
            <person name="Martinez A.T."/>
            <person name="Grigoriev I.V."/>
        </authorList>
    </citation>
    <scope>NUCLEOTIDE SEQUENCE</scope>
    <source>
        <strain evidence="1">MF-IS2</strain>
    </source>
</reference>
<sequence>MLNHELLPPELWLEILSWAAQPSSQDPNAHNIDYTPFQSAPTDTRDSALGVKRTLTMVCCLWRIWTVHFLYRDIKIHHGARALRCALGAAHNHEEYGRLVHRAVLPYPSTVSGPAKSPTSTSIEILRRCTQLEVLVRPRCLLTETLQFDYEVDCVSMPNLRRLEWWHHTEAERSGGINSLGVVLQHAPNIEYLFVGGVVGFIQFTYVCLPSLRTLRLHVINGLLLHQIVSKWVLPSMTHVVMDSPLVEQGLQSVWDRFGEQLEVVEFGKHLRFLMSDHLTTCLRGCPMLQEIGYFVFFTKVPETTEEHASVRVVRLHSGVNNFLYTAEEIWTMLDGHFRFFNQLTSLSRITLYGEWRGILGQRRFQCIAQRLHDRQSHVILALGDGTRLSMSSCPVM</sequence>
<protein>
    <submittedName>
        <fullName evidence="1">Uncharacterized protein</fullName>
    </submittedName>
</protein>
<dbReference type="EMBL" id="MU151262">
    <property type="protein sequence ID" value="KAF9446110.1"/>
    <property type="molecule type" value="Genomic_DNA"/>
</dbReference>
<comment type="caution">
    <text evidence="1">The sequence shown here is derived from an EMBL/GenBank/DDBJ whole genome shotgun (WGS) entry which is preliminary data.</text>
</comment>
<name>A0A9P6C1X8_9AGAR</name>
<organism evidence="1 2">
    <name type="scientific">Macrolepiota fuliginosa MF-IS2</name>
    <dbReference type="NCBI Taxonomy" id="1400762"/>
    <lineage>
        <taxon>Eukaryota</taxon>
        <taxon>Fungi</taxon>
        <taxon>Dikarya</taxon>
        <taxon>Basidiomycota</taxon>
        <taxon>Agaricomycotina</taxon>
        <taxon>Agaricomycetes</taxon>
        <taxon>Agaricomycetidae</taxon>
        <taxon>Agaricales</taxon>
        <taxon>Agaricineae</taxon>
        <taxon>Agaricaceae</taxon>
        <taxon>Macrolepiota</taxon>
    </lineage>
</organism>
<dbReference type="Proteomes" id="UP000807342">
    <property type="component" value="Unassembled WGS sequence"/>
</dbReference>
<dbReference type="SUPFAM" id="SSF52047">
    <property type="entry name" value="RNI-like"/>
    <property type="match status" value="1"/>
</dbReference>
<accession>A0A9P6C1X8</accession>
<evidence type="ECO:0000313" key="2">
    <source>
        <dbReference type="Proteomes" id="UP000807342"/>
    </source>
</evidence>